<feature type="signal peptide" evidence="2">
    <location>
        <begin position="1"/>
        <end position="24"/>
    </location>
</feature>
<evidence type="ECO:0000256" key="2">
    <source>
        <dbReference type="SAM" id="SignalP"/>
    </source>
</evidence>
<keyword evidence="2" id="KW-0732">Signal</keyword>
<dbReference type="SUPFAM" id="SSF51182">
    <property type="entry name" value="RmlC-like cupins"/>
    <property type="match status" value="1"/>
</dbReference>
<dbReference type="InterPro" id="IPR014710">
    <property type="entry name" value="RmlC-like_jellyroll"/>
</dbReference>
<gene>
    <name evidence="4" type="ORF">DX873_08940</name>
</gene>
<dbReference type="InterPro" id="IPR053146">
    <property type="entry name" value="QDO-like"/>
</dbReference>
<sequence length="181" mass="19618">MNRNSFLKRGILSAAALTSLPALASSGRKEPNKPSSLDPKVVRNDEGKKVNVIGDQQTFKLTSKDTDGQFTLIEETNPPGMMIPPHVHTNEDEVFKVLEGELEITVGEKTTILQAGDLAFAPRNIPHSWKVVGDKDCKTILSIFPAGLEVMFEELGGLPPGPPDFANVSEICSKYGITFLA</sequence>
<feature type="domain" description="Cupin type-2" evidence="3">
    <location>
        <begin position="77"/>
        <end position="140"/>
    </location>
</feature>
<keyword evidence="5" id="KW-1185">Reference proteome</keyword>
<dbReference type="CDD" id="cd02215">
    <property type="entry name" value="cupin_QDO_N_C"/>
    <property type="match status" value="1"/>
</dbReference>
<evidence type="ECO:0000256" key="1">
    <source>
        <dbReference type="SAM" id="MobiDB-lite"/>
    </source>
</evidence>
<accession>A0A371JPR3</accession>
<dbReference type="Gene3D" id="2.60.120.10">
    <property type="entry name" value="Jelly Rolls"/>
    <property type="match status" value="1"/>
</dbReference>
<protein>
    <submittedName>
        <fullName evidence="4">Cupin domain-containing protein</fullName>
    </submittedName>
</protein>
<dbReference type="PANTHER" id="PTHR36440">
    <property type="entry name" value="PUTATIVE (AFU_ORTHOLOGUE AFUA_8G07350)-RELATED"/>
    <property type="match status" value="1"/>
</dbReference>
<evidence type="ECO:0000313" key="5">
    <source>
        <dbReference type="Proteomes" id="UP000261828"/>
    </source>
</evidence>
<comment type="caution">
    <text evidence="4">The sequence shown here is derived from an EMBL/GenBank/DDBJ whole genome shotgun (WGS) entry which is preliminary data.</text>
</comment>
<dbReference type="OrthoDB" id="1423961at2"/>
<dbReference type="EMBL" id="QTJX01000002">
    <property type="protein sequence ID" value="RDY59497.1"/>
    <property type="molecule type" value="Genomic_DNA"/>
</dbReference>
<reference evidence="4 5" key="1">
    <citation type="submission" date="2018-08" db="EMBL/GenBank/DDBJ databases">
        <title>Muricauda nanhaiensis sp. nov., isolated from seawater of the South China Sea.</title>
        <authorList>
            <person name="Dang Y."/>
        </authorList>
    </citation>
    <scope>NUCLEOTIDE SEQUENCE [LARGE SCALE GENOMIC DNA]</scope>
    <source>
        <strain evidence="4 5">SM1704</strain>
    </source>
</reference>
<proteinExistence type="predicted"/>
<dbReference type="PANTHER" id="PTHR36440:SF1">
    <property type="entry name" value="PUTATIVE (AFU_ORTHOLOGUE AFUA_8G07350)-RELATED"/>
    <property type="match status" value="1"/>
</dbReference>
<evidence type="ECO:0000259" key="3">
    <source>
        <dbReference type="Pfam" id="PF07883"/>
    </source>
</evidence>
<dbReference type="AlphaFoldDB" id="A0A371JPR3"/>
<organism evidence="4 5">
    <name type="scientific">Flagellimonas nanhaiensis</name>
    <dbReference type="NCBI Taxonomy" id="2292706"/>
    <lineage>
        <taxon>Bacteria</taxon>
        <taxon>Pseudomonadati</taxon>
        <taxon>Bacteroidota</taxon>
        <taxon>Flavobacteriia</taxon>
        <taxon>Flavobacteriales</taxon>
        <taxon>Flavobacteriaceae</taxon>
        <taxon>Flagellimonas</taxon>
    </lineage>
</organism>
<dbReference type="InterPro" id="IPR013096">
    <property type="entry name" value="Cupin_2"/>
</dbReference>
<dbReference type="Pfam" id="PF07883">
    <property type="entry name" value="Cupin_2"/>
    <property type="match status" value="1"/>
</dbReference>
<feature type="chain" id="PRO_5016596797" evidence="2">
    <location>
        <begin position="25"/>
        <end position="181"/>
    </location>
</feature>
<dbReference type="InterPro" id="IPR011051">
    <property type="entry name" value="RmlC_Cupin_sf"/>
</dbReference>
<feature type="region of interest" description="Disordered" evidence="1">
    <location>
        <begin position="24"/>
        <end position="44"/>
    </location>
</feature>
<name>A0A371JPR3_9FLAO</name>
<dbReference type="RefSeq" id="WP_116184111.1">
    <property type="nucleotide sequence ID" value="NZ_QTJX01000002.1"/>
</dbReference>
<evidence type="ECO:0000313" key="4">
    <source>
        <dbReference type="EMBL" id="RDY59497.1"/>
    </source>
</evidence>
<dbReference type="Proteomes" id="UP000261828">
    <property type="component" value="Unassembled WGS sequence"/>
</dbReference>